<evidence type="ECO:0000313" key="6">
    <source>
        <dbReference type="EMBL" id="PWN19748.1"/>
    </source>
</evidence>
<keyword evidence="3" id="KW-0732">Signal</keyword>
<sequence>MDYGSHSGGGGGVYSMFGAQASQLLAEQASAEPSGSNQYDWDAQQAPASNELDLVFIMDATGSMGSYIDSATKNIETICDNIIQSEKLSTTGALRVGLVSFRDHPPQDYTYVTKNFGFTSSIAEMKENLAGLYASGGGDGPEAVTAALKCTLDLDWRPSATRLAVLITDAPPHGIGEYGDGFPKGSPDGSDPLVLVRQMAQMGISLFMVACEPGLSSYSNAADFYQGIVRVTSGLLVPLTTASLLTHVIIAAAGEAMALNRLHTEVGDAVVERLKSLSLEAASSERPPAVSDLMDEVARDLHQRLLLRNENTKQLVVESIYRDSDEARQNIEVWSTAPDVETAKPHIQKVYGSRLSDKWLSTRQTSSSLTSHAPFPRSRAGGGSSSSSTSSTWNNVSSTSSASNPSPSSRKVVSNFSTFSAGTGMSMSGSPSFGSPQRFGGTSTSAAFSAGSPEGNKSPAFYGARGQQGGSRMGVRDDDDDDDDDDDKEEEDRPLPVAVETDEGALEFAGEDGSKLRLKQGAISLDQARRLAMSSAYRGGLA</sequence>
<reference evidence="6 7" key="1">
    <citation type="journal article" date="2018" name="Mol. Biol. Evol.">
        <title>Broad Genomic Sampling Reveals a Smut Pathogenic Ancestry of the Fungal Clade Ustilaginomycotina.</title>
        <authorList>
            <person name="Kijpornyongpan T."/>
            <person name="Mondo S.J."/>
            <person name="Barry K."/>
            <person name="Sandor L."/>
            <person name="Lee J."/>
            <person name="Lipzen A."/>
            <person name="Pangilinan J."/>
            <person name="LaButti K."/>
            <person name="Hainaut M."/>
            <person name="Henrissat B."/>
            <person name="Grigoriev I.V."/>
            <person name="Spatafora J.W."/>
            <person name="Aime M.C."/>
        </authorList>
    </citation>
    <scope>NUCLEOTIDE SEQUENCE [LARGE SCALE GENOMIC DNA]</scope>
    <source>
        <strain evidence="6 7">MCA 4718</strain>
    </source>
</reference>
<dbReference type="SUPFAM" id="SSF53300">
    <property type="entry name" value="vWA-like"/>
    <property type="match status" value="1"/>
</dbReference>
<dbReference type="PANTHER" id="PTHR47763:SF1">
    <property type="entry name" value="DUF659 DOMAIN-CONTAINING PROTEIN"/>
    <property type="match status" value="1"/>
</dbReference>
<keyword evidence="2" id="KW-0964">Secreted</keyword>
<dbReference type="InterPro" id="IPR036465">
    <property type="entry name" value="vWFA_dom_sf"/>
</dbReference>
<keyword evidence="7" id="KW-1185">Reference proteome</keyword>
<dbReference type="RefSeq" id="XP_025346908.1">
    <property type="nucleotide sequence ID" value="XM_025490692.1"/>
</dbReference>
<evidence type="ECO:0000256" key="4">
    <source>
        <dbReference type="SAM" id="MobiDB-lite"/>
    </source>
</evidence>
<dbReference type="Proteomes" id="UP000245942">
    <property type="component" value="Unassembled WGS sequence"/>
</dbReference>
<feature type="domain" description="VWFA" evidence="5">
    <location>
        <begin position="53"/>
        <end position="266"/>
    </location>
</feature>
<evidence type="ECO:0000256" key="2">
    <source>
        <dbReference type="ARBA" id="ARBA00022525"/>
    </source>
</evidence>
<organism evidence="6 7">
    <name type="scientific">Pseudomicrostroma glucosiphilum</name>
    <dbReference type="NCBI Taxonomy" id="1684307"/>
    <lineage>
        <taxon>Eukaryota</taxon>
        <taxon>Fungi</taxon>
        <taxon>Dikarya</taxon>
        <taxon>Basidiomycota</taxon>
        <taxon>Ustilaginomycotina</taxon>
        <taxon>Exobasidiomycetes</taxon>
        <taxon>Microstromatales</taxon>
        <taxon>Microstromatales incertae sedis</taxon>
        <taxon>Pseudomicrostroma</taxon>
    </lineage>
</organism>
<dbReference type="GO" id="GO:0004674">
    <property type="term" value="F:protein serine/threonine kinase activity"/>
    <property type="evidence" value="ECO:0007669"/>
    <property type="project" value="TreeGrafter"/>
</dbReference>
<dbReference type="SMART" id="SM00327">
    <property type="entry name" value="VWA"/>
    <property type="match status" value="1"/>
</dbReference>
<dbReference type="InterPro" id="IPR052969">
    <property type="entry name" value="Thr-specific_kinase-like"/>
</dbReference>
<feature type="compositionally biased region" description="Acidic residues" evidence="4">
    <location>
        <begin position="477"/>
        <end position="492"/>
    </location>
</feature>
<dbReference type="GO" id="GO:0005737">
    <property type="term" value="C:cytoplasm"/>
    <property type="evidence" value="ECO:0007669"/>
    <property type="project" value="TreeGrafter"/>
</dbReference>
<feature type="compositionally biased region" description="Low complexity" evidence="4">
    <location>
        <begin position="365"/>
        <end position="410"/>
    </location>
</feature>
<name>A0A316U4K9_9BASI</name>
<dbReference type="InterPro" id="IPR056861">
    <property type="entry name" value="HMCN1-like_VWA"/>
</dbReference>
<evidence type="ECO:0000256" key="3">
    <source>
        <dbReference type="ARBA" id="ARBA00022729"/>
    </source>
</evidence>
<dbReference type="EMBL" id="KZ819330">
    <property type="protein sequence ID" value="PWN19748.1"/>
    <property type="molecule type" value="Genomic_DNA"/>
</dbReference>
<dbReference type="Pfam" id="PF25106">
    <property type="entry name" value="VWA_4"/>
    <property type="match status" value="1"/>
</dbReference>
<dbReference type="InterPro" id="IPR002035">
    <property type="entry name" value="VWF_A"/>
</dbReference>
<gene>
    <name evidence="6" type="ORF">BCV69DRAFT_261214</name>
</gene>
<accession>A0A316U4K9</accession>
<dbReference type="PROSITE" id="PS50234">
    <property type="entry name" value="VWFA"/>
    <property type="match status" value="1"/>
</dbReference>
<proteinExistence type="predicted"/>
<dbReference type="STRING" id="1684307.A0A316U4K9"/>
<feature type="compositionally biased region" description="Low complexity" evidence="4">
    <location>
        <begin position="424"/>
        <end position="452"/>
    </location>
</feature>
<feature type="region of interest" description="Disordered" evidence="4">
    <location>
        <begin position="365"/>
        <end position="412"/>
    </location>
</feature>
<evidence type="ECO:0000256" key="1">
    <source>
        <dbReference type="ARBA" id="ARBA00004613"/>
    </source>
</evidence>
<feature type="region of interest" description="Disordered" evidence="4">
    <location>
        <begin position="424"/>
        <end position="504"/>
    </location>
</feature>
<dbReference type="CDD" id="cd00198">
    <property type="entry name" value="vWFA"/>
    <property type="match status" value="1"/>
</dbReference>
<comment type="subcellular location">
    <subcellularLocation>
        <location evidence="1">Secreted</location>
    </subcellularLocation>
</comment>
<dbReference type="GeneID" id="37012426"/>
<protein>
    <recommendedName>
        <fullName evidence="5">VWFA domain-containing protein</fullName>
    </recommendedName>
</protein>
<evidence type="ECO:0000313" key="7">
    <source>
        <dbReference type="Proteomes" id="UP000245942"/>
    </source>
</evidence>
<dbReference type="OrthoDB" id="301415at2759"/>
<dbReference type="AlphaFoldDB" id="A0A316U4K9"/>
<dbReference type="PANTHER" id="PTHR47763">
    <property type="entry name" value="ALPHA-PROTEIN KINASE VWKA"/>
    <property type="match status" value="1"/>
</dbReference>
<evidence type="ECO:0000259" key="5">
    <source>
        <dbReference type="PROSITE" id="PS50234"/>
    </source>
</evidence>
<dbReference type="Gene3D" id="3.40.50.410">
    <property type="entry name" value="von Willebrand factor, type A domain"/>
    <property type="match status" value="1"/>
</dbReference>